<evidence type="ECO:0000313" key="1">
    <source>
        <dbReference type="EMBL" id="POW06767.1"/>
    </source>
</evidence>
<dbReference type="AlphaFoldDB" id="A0A2S4VB73"/>
<sequence length="81" mass="9201">MVEEGQALVKNMCYFPATETPPKPKNSHSAPQNLLQDNEELSVIFQAHLITFQEFYKQKRPSSGCRCFSAPKFPTLITLNL</sequence>
<comment type="caution">
    <text evidence="1">The sequence shown here is derived from an EMBL/GenBank/DDBJ whole genome shotgun (WGS) entry which is preliminary data.</text>
</comment>
<evidence type="ECO:0000313" key="2">
    <source>
        <dbReference type="Proteomes" id="UP000239156"/>
    </source>
</evidence>
<name>A0A2S4VB73_9BASI</name>
<dbReference type="Proteomes" id="UP000239156">
    <property type="component" value="Unassembled WGS sequence"/>
</dbReference>
<dbReference type="EMBL" id="PKSL01000082">
    <property type="protein sequence ID" value="POW06767.1"/>
    <property type="molecule type" value="Genomic_DNA"/>
</dbReference>
<feature type="non-terminal residue" evidence="1">
    <location>
        <position position="81"/>
    </location>
</feature>
<reference evidence="1" key="1">
    <citation type="submission" date="2017-12" db="EMBL/GenBank/DDBJ databases">
        <title>Gene loss provides genomic basis for host adaptation in cereal stripe rust fungi.</title>
        <authorList>
            <person name="Xia C."/>
        </authorList>
    </citation>
    <scope>NUCLEOTIDE SEQUENCE [LARGE SCALE GENOMIC DNA]</scope>
    <source>
        <strain evidence="1">93-210</strain>
    </source>
</reference>
<keyword evidence="2" id="KW-1185">Reference proteome</keyword>
<proteinExistence type="predicted"/>
<dbReference type="VEuPathDB" id="FungiDB:PSTT_08726"/>
<gene>
    <name evidence="1" type="ORF">PSTT_08726</name>
</gene>
<accession>A0A2S4VB73</accession>
<organism evidence="1 2">
    <name type="scientific">Puccinia striiformis</name>
    <dbReference type="NCBI Taxonomy" id="27350"/>
    <lineage>
        <taxon>Eukaryota</taxon>
        <taxon>Fungi</taxon>
        <taxon>Dikarya</taxon>
        <taxon>Basidiomycota</taxon>
        <taxon>Pucciniomycotina</taxon>
        <taxon>Pucciniomycetes</taxon>
        <taxon>Pucciniales</taxon>
        <taxon>Pucciniaceae</taxon>
        <taxon>Puccinia</taxon>
    </lineage>
</organism>
<protein>
    <submittedName>
        <fullName evidence="1">Uncharacterized protein</fullName>
    </submittedName>
</protein>